<dbReference type="AlphaFoldDB" id="W0RGN1"/>
<dbReference type="Gene3D" id="3.40.630.10">
    <property type="entry name" value="Zn peptidases"/>
    <property type="match status" value="1"/>
</dbReference>
<dbReference type="EMBL" id="CP007128">
    <property type="protein sequence ID" value="AHG89592.1"/>
    <property type="molecule type" value="Genomic_DNA"/>
</dbReference>
<keyword evidence="4" id="KW-0862">Zinc</keyword>
<dbReference type="eggNOG" id="COG0624">
    <property type="taxonomic scope" value="Bacteria"/>
</dbReference>
<dbReference type="Pfam" id="PF01546">
    <property type="entry name" value="Peptidase_M20"/>
    <property type="match status" value="1"/>
</dbReference>
<organism evidence="7 8">
    <name type="scientific">Gemmatirosa kalamazoonensis</name>
    <dbReference type="NCBI Taxonomy" id="861299"/>
    <lineage>
        <taxon>Bacteria</taxon>
        <taxon>Pseudomonadati</taxon>
        <taxon>Gemmatimonadota</taxon>
        <taxon>Gemmatimonadia</taxon>
        <taxon>Gemmatimonadales</taxon>
        <taxon>Gemmatimonadaceae</taxon>
        <taxon>Gemmatirosa</taxon>
    </lineage>
</organism>
<dbReference type="GO" id="GO:0016787">
    <property type="term" value="F:hydrolase activity"/>
    <property type="evidence" value="ECO:0007669"/>
    <property type="project" value="UniProtKB-KW"/>
</dbReference>
<evidence type="ECO:0000256" key="5">
    <source>
        <dbReference type="SAM" id="SignalP"/>
    </source>
</evidence>
<evidence type="ECO:0000313" key="8">
    <source>
        <dbReference type="Proteomes" id="UP000019151"/>
    </source>
</evidence>
<dbReference type="KEGG" id="gba:J421_2055"/>
<dbReference type="GO" id="GO:0046872">
    <property type="term" value="F:metal ion binding"/>
    <property type="evidence" value="ECO:0007669"/>
    <property type="project" value="UniProtKB-KW"/>
</dbReference>
<feature type="chain" id="PRO_5004794146" evidence="5">
    <location>
        <begin position="24"/>
        <end position="443"/>
    </location>
</feature>
<feature type="signal peptide" evidence="5">
    <location>
        <begin position="1"/>
        <end position="23"/>
    </location>
</feature>
<evidence type="ECO:0000256" key="2">
    <source>
        <dbReference type="ARBA" id="ARBA00022723"/>
    </source>
</evidence>
<dbReference type="InterPro" id="IPR001261">
    <property type="entry name" value="ArgE/DapE_CS"/>
</dbReference>
<proteinExistence type="predicted"/>
<protein>
    <submittedName>
        <fullName evidence="7">Peptidase M20</fullName>
    </submittedName>
</protein>
<dbReference type="Pfam" id="PF07687">
    <property type="entry name" value="M20_dimer"/>
    <property type="match status" value="1"/>
</dbReference>
<dbReference type="PROSITE" id="PS00758">
    <property type="entry name" value="ARGE_DAPE_CPG2_1"/>
    <property type="match status" value="1"/>
</dbReference>
<name>W0RGN1_9BACT</name>
<keyword evidence="3" id="KW-0378">Hydrolase</keyword>
<dbReference type="InterPro" id="IPR002933">
    <property type="entry name" value="Peptidase_M20"/>
</dbReference>
<dbReference type="PANTHER" id="PTHR43808">
    <property type="entry name" value="ACETYLORNITHINE DEACETYLASE"/>
    <property type="match status" value="1"/>
</dbReference>
<gene>
    <name evidence="7" type="ORF">J421_2055</name>
</gene>
<dbReference type="SUPFAM" id="SSF55031">
    <property type="entry name" value="Bacterial exopeptidase dimerisation domain"/>
    <property type="match status" value="1"/>
</dbReference>
<dbReference type="InterPro" id="IPR036264">
    <property type="entry name" value="Bact_exopeptidase_dim_dom"/>
</dbReference>
<dbReference type="SUPFAM" id="SSF53187">
    <property type="entry name" value="Zn-dependent exopeptidases"/>
    <property type="match status" value="1"/>
</dbReference>
<sequence length="443" mass="46747">MRPSPITIASAALALLLARPAHAQGAALSSAERALRAAVRADTADQIAFLAKATDIQSATMNFDGVRRVGALFRAALDSLGFTTRWIDMSETKRAGHLVAEHKGKPGAARILLIGHLDTVVEGDSLHWSRADTVGRGAGVGDMKGGDVILLYALKAMKRAGTLKDANVTVVMTGDEESAGSPLAISRRDLIDAAKRSDVALAFEGGNERYATVARRGASTWMLTVHGRQSHSAGIFGQGAGYGAVFEAARILDAFRRELAGEQYLTFNPALIVGGTDVTIDTMHVSGTAGTKTNIVAPNVTVIGDLRFLTEEQKAKARERMKAIATTDNLPGTSAEFVYEDEYPAQAPSAGNQRLLAAYDSASRALGYGAVEALDPGRRGAGDASFVAPVVDAMDGLGALGNGAHTPRETVSIPWLAIQTERAALLIQRLSRQMPVRKETATF</sequence>
<dbReference type="Gene3D" id="3.30.70.360">
    <property type="match status" value="1"/>
</dbReference>
<dbReference type="InParanoid" id="W0RGN1"/>
<comment type="cofactor">
    <cofactor evidence="1">
        <name>Zn(2+)</name>
        <dbReference type="ChEBI" id="CHEBI:29105"/>
    </cofactor>
</comment>
<dbReference type="InterPro" id="IPR050072">
    <property type="entry name" value="Peptidase_M20A"/>
</dbReference>
<reference evidence="7 8" key="1">
    <citation type="journal article" date="2014" name="Genome Announc.">
        <title>Genome Sequence and Methylome of Soil Bacterium Gemmatirosa kalamazoonensis KBS708T, a Member of the Rarely Cultivated Gemmatimonadetes Phylum.</title>
        <authorList>
            <person name="Debruyn J.M."/>
            <person name="Radosevich M."/>
            <person name="Wommack K.E."/>
            <person name="Polson S.W."/>
            <person name="Hauser L.J."/>
            <person name="Fawaz M.N."/>
            <person name="Korlach J."/>
            <person name="Tsai Y.C."/>
        </authorList>
    </citation>
    <scope>NUCLEOTIDE SEQUENCE [LARGE SCALE GENOMIC DNA]</scope>
    <source>
        <strain evidence="7 8">KBS708</strain>
    </source>
</reference>
<dbReference type="STRING" id="861299.J421_2055"/>
<dbReference type="Proteomes" id="UP000019151">
    <property type="component" value="Chromosome"/>
</dbReference>
<evidence type="ECO:0000313" key="7">
    <source>
        <dbReference type="EMBL" id="AHG89592.1"/>
    </source>
</evidence>
<dbReference type="OrthoDB" id="9783294at2"/>
<dbReference type="InterPro" id="IPR011650">
    <property type="entry name" value="Peptidase_M20_dimer"/>
</dbReference>
<evidence type="ECO:0000259" key="6">
    <source>
        <dbReference type="Pfam" id="PF07687"/>
    </source>
</evidence>
<accession>W0RGN1</accession>
<dbReference type="PANTHER" id="PTHR43808:SF32">
    <property type="entry name" value="ARGE_DAPE-RELATED DEACYLASE"/>
    <property type="match status" value="1"/>
</dbReference>
<evidence type="ECO:0000256" key="4">
    <source>
        <dbReference type="ARBA" id="ARBA00022833"/>
    </source>
</evidence>
<keyword evidence="5" id="KW-0732">Signal</keyword>
<evidence type="ECO:0000256" key="1">
    <source>
        <dbReference type="ARBA" id="ARBA00001947"/>
    </source>
</evidence>
<dbReference type="RefSeq" id="WP_025411087.1">
    <property type="nucleotide sequence ID" value="NZ_CP007128.1"/>
</dbReference>
<keyword evidence="8" id="KW-1185">Reference proteome</keyword>
<keyword evidence="2" id="KW-0479">Metal-binding</keyword>
<feature type="domain" description="Peptidase M20 dimerisation" evidence="6">
    <location>
        <begin position="213"/>
        <end position="330"/>
    </location>
</feature>
<dbReference type="HOGENOM" id="CLU_021802_7_0_0"/>
<evidence type="ECO:0000256" key="3">
    <source>
        <dbReference type="ARBA" id="ARBA00022801"/>
    </source>
</evidence>